<dbReference type="NCBIfam" id="TIGR00059">
    <property type="entry name" value="L17"/>
    <property type="match status" value="1"/>
</dbReference>
<dbReference type="AlphaFoldDB" id="A0A507C9Z4"/>
<reference evidence="6 7" key="1">
    <citation type="journal article" date="2019" name="Sci. Rep.">
        <title>Comparative genomics of chytrid fungi reveal insights into the obligate biotrophic and pathogenic lifestyle of Synchytrium endobioticum.</title>
        <authorList>
            <person name="van de Vossenberg B.T.L.H."/>
            <person name="Warris S."/>
            <person name="Nguyen H.D.T."/>
            <person name="van Gent-Pelzer M.P.E."/>
            <person name="Joly D.L."/>
            <person name="van de Geest H.C."/>
            <person name="Bonants P.J.M."/>
            <person name="Smith D.S."/>
            <person name="Levesque C.A."/>
            <person name="van der Lee T.A.J."/>
        </authorList>
    </citation>
    <scope>NUCLEOTIDE SEQUENCE [LARGE SCALE GENOMIC DNA]</scope>
    <source>
        <strain evidence="6 7">JEL517</strain>
    </source>
</reference>
<organism evidence="6 7">
    <name type="scientific">Synchytrium microbalum</name>
    <dbReference type="NCBI Taxonomy" id="1806994"/>
    <lineage>
        <taxon>Eukaryota</taxon>
        <taxon>Fungi</taxon>
        <taxon>Fungi incertae sedis</taxon>
        <taxon>Chytridiomycota</taxon>
        <taxon>Chytridiomycota incertae sedis</taxon>
        <taxon>Chytridiomycetes</taxon>
        <taxon>Synchytriales</taxon>
        <taxon>Synchytriaceae</taxon>
        <taxon>Synchytrium</taxon>
    </lineage>
</organism>
<accession>A0A507C9Z4</accession>
<dbReference type="GO" id="GO:0006412">
    <property type="term" value="P:translation"/>
    <property type="evidence" value="ECO:0007669"/>
    <property type="project" value="InterPro"/>
</dbReference>
<gene>
    <name evidence="6" type="ORF">SmJEL517_g01629</name>
</gene>
<feature type="region of interest" description="Disordered" evidence="5">
    <location>
        <begin position="297"/>
        <end position="354"/>
    </location>
</feature>
<evidence type="ECO:0000256" key="3">
    <source>
        <dbReference type="ARBA" id="ARBA00023274"/>
    </source>
</evidence>
<evidence type="ECO:0000256" key="2">
    <source>
        <dbReference type="ARBA" id="ARBA00022980"/>
    </source>
</evidence>
<evidence type="ECO:0000313" key="6">
    <source>
        <dbReference type="EMBL" id="TPX36301.1"/>
    </source>
</evidence>
<dbReference type="InterPro" id="IPR036373">
    <property type="entry name" value="Ribosomal_bL17_sf"/>
</dbReference>
<dbReference type="InterPro" id="IPR000456">
    <property type="entry name" value="Ribosomal_bL17"/>
</dbReference>
<dbReference type="SUPFAM" id="SSF64263">
    <property type="entry name" value="Prokaryotic ribosomal protein L17"/>
    <property type="match status" value="1"/>
</dbReference>
<dbReference type="PANTHER" id="PTHR14413">
    <property type="entry name" value="RIBOSOMAL PROTEIN L17"/>
    <property type="match status" value="1"/>
</dbReference>
<dbReference type="EMBL" id="QEAO01000005">
    <property type="protein sequence ID" value="TPX36301.1"/>
    <property type="molecule type" value="Genomic_DNA"/>
</dbReference>
<keyword evidence="3 4" id="KW-0687">Ribonucleoprotein</keyword>
<dbReference type="Pfam" id="PF01196">
    <property type="entry name" value="Ribosomal_L17"/>
    <property type="match status" value="1"/>
</dbReference>
<dbReference type="GO" id="GO:0003735">
    <property type="term" value="F:structural constituent of ribosome"/>
    <property type="evidence" value="ECO:0007669"/>
    <property type="project" value="InterPro"/>
</dbReference>
<evidence type="ECO:0008006" key="8">
    <source>
        <dbReference type="Google" id="ProtNLM"/>
    </source>
</evidence>
<dbReference type="PANTHER" id="PTHR14413:SF16">
    <property type="entry name" value="LARGE RIBOSOMAL SUBUNIT PROTEIN BL17M"/>
    <property type="match status" value="1"/>
</dbReference>
<name>A0A507C9Z4_9FUNG</name>
<evidence type="ECO:0000256" key="4">
    <source>
        <dbReference type="RuleBase" id="RU000660"/>
    </source>
</evidence>
<keyword evidence="7" id="KW-1185">Reference proteome</keyword>
<evidence type="ECO:0000256" key="5">
    <source>
        <dbReference type="SAM" id="MobiDB-lite"/>
    </source>
</evidence>
<dbReference type="Gene3D" id="3.90.1030.10">
    <property type="entry name" value="Ribosomal protein L17"/>
    <property type="match status" value="1"/>
</dbReference>
<dbReference type="STRING" id="1806994.A0A507C9Z4"/>
<dbReference type="GeneID" id="42002854"/>
<protein>
    <recommendedName>
        <fullName evidence="8">Ribosomal protein L17</fullName>
    </recommendedName>
</protein>
<dbReference type="GO" id="GO:0005762">
    <property type="term" value="C:mitochondrial large ribosomal subunit"/>
    <property type="evidence" value="ECO:0007669"/>
    <property type="project" value="TreeGrafter"/>
</dbReference>
<feature type="compositionally biased region" description="Basic and acidic residues" evidence="5">
    <location>
        <begin position="340"/>
        <end position="352"/>
    </location>
</feature>
<feature type="compositionally biased region" description="Low complexity" evidence="5">
    <location>
        <begin position="317"/>
        <end position="337"/>
    </location>
</feature>
<evidence type="ECO:0000313" key="7">
    <source>
        <dbReference type="Proteomes" id="UP000319731"/>
    </source>
</evidence>
<dbReference type="OrthoDB" id="275000at2759"/>
<sequence length="370" mass="40940">MKHGLKSHAKKLSRTPAHRIDLLRNLVSQLLHHEQIVTTVAKAKFVKPAAEKVINWAKKGDEKSIKKATFAILDVAQRHPLAEDEISATYNSTLKKLFGPLVARYSTRPSGYVRIQRYGFNEPGSDHAPKALVTLVDSPNDVIHSLAAKNIKTLHDELRKLEQAKYNAVTIQLTDPVTGLPTTSVQLRPRHDLNPKQLGHLNAKEIRLQTLLRKYDKSMASFPAARAAEARWRKTLIKQAEGKRDALEEELIADWNQVGDAGMDQKKVKMARSLGLKMEEGGIITRTSPPWEQAIRKADGPKTAISSSRSIPNAPFSKASQKAAIEEAAAESSQAAAPTKADEVDKAEEKPKGAVSGFLKRIGVDWSRWT</sequence>
<keyword evidence="2 4" id="KW-0689">Ribosomal protein</keyword>
<dbReference type="Proteomes" id="UP000319731">
    <property type="component" value="Unassembled WGS sequence"/>
</dbReference>
<evidence type="ECO:0000256" key="1">
    <source>
        <dbReference type="ARBA" id="ARBA00008777"/>
    </source>
</evidence>
<comment type="similarity">
    <text evidence="1 4">Belongs to the bacterial ribosomal protein bL17 family.</text>
</comment>
<comment type="caution">
    <text evidence="6">The sequence shown here is derived from an EMBL/GenBank/DDBJ whole genome shotgun (WGS) entry which is preliminary data.</text>
</comment>
<dbReference type="RefSeq" id="XP_031026614.1">
    <property type="nucleotide sequence ID" value="XM_031167557.1"/>
</dbReference>
<proteinExistence type="inferred from homology"/>